<sequence>MINQAIKVFVAVVEEKSFTKAAQQLHMTQPAVSSYIKQLETELNITLVERSTRGIRMNPAGDIYYHHAKEMIALEMRMHQLILDLQEETKGPIKIGASYTYGEYILPSMLASLVEKYPGVVPEVQISNSAAIMNGIRSATLDIGIIEDEILNAKVNMTRLLKDEMHVVGNKGFTNRPTRQSLEEATWLIREEGSGTRNYQEQVFINLKIQPRTITLSSTQAIKNAVASGMGISLLSKHTIQHELETGLLKRINYDNTSLERHFYLLTPDVRFHSTSTLAMLDVFNSIAIEHHEVSQQFLS</sequence>
<dbReference type="InterPro" id="IPR036390">
    <property type="entry name" value="WH_DNA-bd_sf"/>
</dbReference>
<evidence type="ECO:0000256" key="3">
    <source>
        <dbReference type="ARBA" id="ARBA00023125"/>
    </source>
</evidence>
<gene>
    <name evidence="6" type="ORF">ACFOEO_00820</name>
</gene>
<dbReference type="InterPro" id="IPR005119">
    <property type="entry name" value="LysR_subst-bd"/>
</dbReference>
<dbReference type="RefSeq" id="WP_380650686.1">
    <property type="nucleotide sequence ID" value="NZ_JBHRVQ010000001.1"/>
</dbReference>
<comment type="caution">
    <text evidence="6">The sequence shown here is derived from an EMBL/GenBank/DDBJ whole genome shotgun (WGS) entry which is preliminary data.</text>
</comment>
<evidence type="ECO:0000259" key="5">
    <source>
        <dbReference type="PROSITE" id="PS50931"/>
    </source>
</evidence>
<dbReference type="Gene3D" id="1.10.10.10">
    <property type="entry name" value="Winged helix-like DNA-binding domain superfamily/Winged helix DNA-binding domain"/>
    <property type="match status" value="1"/>
</dbReference>
<evidence type="ECO:0000256" key="2">
    <source>
        <dbReference type="ARBA" id="ARBA00023015"/>
    </source>
</evidence>
<dbReference type="PRINTS" id="PR00039">
    <property type="entry name" value="HTHLYSR"/>
</dbReference>
<organism evidence="6 7">
    <name type="scientific">Salinicoccus sesuvii</name>
    <dbReference type="NCBI Taxonomy" id="868281"/>
    <lineage>
        <taxon>Bacteria</taxon>
        <taxon>Bacillati</taxon>
        <taxon>Bacillota</taxon>
        <taxon>Bacilli</taxon>
        <taxon>Bacillales</taxon>
        <taxon>Staphylococcaceae</taxon>
        <taxon>Salinicoccus</taxon>
    </lineage>
</organism>
<dbReference type="SUPFAM" id="SSF53850">
    <property type="entry name" value="Periplasmic binding protein-like II"/>
    <property type="match status" value="1"/>
</dbReference>
<evidence type="ECO:0000256" key="1">
    <source>
        <dbReference type="ARBA" id="ARBA00009437"/>
    </source>
</evidence>
<dbReference type="PANTHER" id="PTHR30126">
    <property type="entry name" value="HTH-TYPE TRANSCRIPTIONAL REGULATOR"/>
    <property type="match status" value="1"/>
</dbReference>
<protein>
    <submittedName>
        <fullName evidence="6">LysR substrate-binding domain-containing protein</fullName>
    </submittedName>
</protein>
<name>A0ABV7N0S1_9STAP</name>
<dbReference type="InterPro" id="IPR036388">
    <property type="entry name" value="WH-like_DNA-bd_sf"/>
</dbReference>
<evidence type="ECO:0000256" key="4">
    <source>
        <dbReference type="ARBA" id="ARBA00023163"/>
    </source>
</evidence>
<dbReference type="Proteomes" id="UP001595637">
    <property type="component" value="Unassembled WGS sequence"/>
</dbReference>
<dbReference type="EMBL" id="JBHRVQ010000001">
    <property type="protein sequence ID" value="MFC3387149.1"/>
    <property type="molecule type" value="Genomic_DNA"/>
</dbReference>
<comment type="similarity">
    <text evidence="1">Belongs to the LysR transcriptional regulatory family.</text>
</comment>
<evidence type="ECO:0000313" key="7">
    <source>
        <dbReference type="Proteomes" id="UP001595637"/>
    </source>
</evidence>
<dbReference type="SUPFAM" id="SSF46785">
    <property type="entry name" value="Winged helix' DNA-binding domain"/>
    <property type="match status" value="1"/>
</dbReference>
<proteinExistence type="inferred from homology"/>
<reference evidence="7" key="1">
    <citation type="journal article" date="2019" name="Int. J. Syst. Evol. Microbiol.">
        <title>The Global Catalogue of Microorganisms (GCM) 10K type strain sequencing project: providing services to taxonomists for standard genome sequencing and annotation.</title>
        <authorList>
            <consortium name="The Broad Institute Genomics Platform"/>
            <consortium name="The Broad Institute Genome Sequencing Center for Infectious Disease"/>
            <person name="Wu L."/>
            <person name="Ma J."/>
        </authorList>
    </citation>
    <scope>NUCLEOTIDE SEQUENCE [LARGE SCALE GENOMIC DNA]</scope>
    <source>
        <strain evidence="7">CCM 7756</strain>
    </source>
</reference>
<keyword evidence="2" id="KW-0805">Transcription regulation</keyword>
<dbReference type="Pfam" id="PF03466">
    <property type="entry name" value="LysR_substrate"/>
    <property type="match status" value="1"/>
</dbReference>
<dbReference type="Gene3D" id="3.40.190.10">
    <property type="entry name" value="Periplasmic binding protein-like II"/>
    <property type="match status" value="2"/>
</dbReference>
<keyword evidence="7" id="KW-1185">Reference proteome</keyword>
<dbReference type="PROSITE" id="PS50931">
    <property type="entry name" value="HTH_LYSR"/>
    <property type="match status" value="1"/>
</dbReference>
<feature type="domain" description="HTH lysR-type" evidence="5">
    <location>
        <begin position="1"/>
        <end position="58"/>
    </location>
</feature>
<evidence type="ECO:0000313" key="6">
    <source>
        <dbReference type="EMBL" id="MFC3387149.1"/>
    </source>
</evidence>
<accession>A0ABV7N0S1</accession>
<dbReference type="InterPro" id="IPR000847">
    <property type="entry name" value="LysR_HTH_N"/>
</dbReference>
<dbReference type="PANTHER" id="PTHR30126:SF39">
    <property type="entry name" value="HTH-TYPE TRANSCRIPTIONAL REGULATOR CYSL"/>
    <property type="match status" value="1"/>
</dbReference>
<keyword evidence="3" id="KW-0238">DNA-binding</keyword>
<dbReference type="Pfam" id="PF00126">
    <property type="entry name" value="HTH_1"/>
    <property type="match status" value="1"/>
</dbReference>
<keyword evidence="4" id="KW-0804">Transcription</keyword>